<sequence length="291" mass="32275">MHKHQHQSDGAVKSSWDAVSETEPVQQPNSTLYEGSDNKPSPYTCTARPICRNESLGCSEPLSTISSVNYLSDLSKTPSLDVSDLDEDTHTASPVGCSSYEGLLDILPSRRMIDCLIEIYFTSISMLFCVIDAASFKAEYEVFCRNPDVAPQLWLSFLFAILALACRAEEDPRRGCPSDDLSMLYENAAWDCLLNDPPFEPSLSSLKAIILIIYGRTHRGEDVFSDLQLAYRTAISTKCHIDTRQCVVEPMTCEEYGPLLIGLKTLSLHNASLIIKDATPRNANPAIARKR</sequence>
<evidence type="ECO:0000256" key="4">
    <source>
        <dbReference type="ARBA" id="ARBA00023242"/>
    </source>
</evidence>
<keyword evidence="3" id="KW-0804">Transcription</keyword>
<evidence type="ECO:0008006" key="8">
    <source>
        <dbReference type="Google" id="ProtNLM"/>
    </source>
</evidence>
<evidence type="ECO:0000256" key="3">
    <source>
        <dbReference type="ARBA" id="ARBA00023163"/>
    </source>
</evidence>
<evidence type="ECO:0000313" key="7">
    <source>
        <dbReference type="Proteomes" id="UP001150942"/>
    </source>
</evidence>
<protein>
    <recommendedName>
        <fullName evidence="8">Transcription factor domain-containing protein</fullName>
    </recommendedName>
</protein>
<dbReference type="PANTHER" id="PTHR31001">
    <property type="entry name" value="UNCHARACTERIZED TRANSCRIPTIONAL REGULATORY PROTEIN"/>
    <property type="match status" value="1"/>
</dbReference>
<organism evidence="6 7">
    <name type="scientific">Penicillium cf. viridicatum</name>
    <dbReference type="NCBI Taxonomy" id="2972119"/>
    <lineage>
        <taxon>Eukaryota</taxon>
        <taxon>Fungi</taxon>
        <taxon>Dikarya</taxon>
        <taxon>Ascomycota</taxon>
        <taxon>Pezizomycotina</taxon>
        <taxon>Eurotiomycetes</taxon>
        <taxon>Eurotiomycetidae</taxon>
        <taxon>Eurotiales</taxon>
        <taxon>Aspergillaceae</taxon>
        <taxon>Penicillium</taxon>
    </lineage>
</organism>
<evidence type="ECO:0000313" key="6">
    <source>
        <dbReference type="EMBL" id="KAJ5203002.1"/>
    </source>
</evidence>
<reference evidence="6" key="2">
    <citation type="journal article" date="2023" name="IMA Fungus">
        <title>Comparative genomic study of the Penicillium genus elucidates a diverse pangenome and 15 lateral gene transfer events.</title>
        <authorList>
            <person name="Petersen C."/>
            <person name="Sorensen T."/>
            <person name="Nielsen M.R."/>
            <person name="Sondergaard T.E."/>
            <person name="Sorensen J.L."/>
            <person name="Fitzpatrick D.A."/>
            <person name="Frisvad J.C."/>
            <person name="Nielsen K.L."/>
        </authorList>
    </citation>
    <scope>NUCLEOTIDE SEQUENCE</scope>
    <source>
        <strain evidence="6">IBT 20477</strain>
    </source>
</reference>
<proteinExistence type="predicted"/>
<keyword evidence="7" id="KW-1185">Reference proteome</keyword>
<keyword evidence="2" id="KW-0805">Transcription regulation</keyword>
<dbReference type="Proteomes" id="UP001150942">
    <property type="component" value="Unassembled WGS sequence"/>
</dbReference>
<name>A0A9W9MKT5_9EURO</name>
<reference evidence="6" key="1">
    <citation type="submission" date="2022-11" db="EMBL/GenBank/DDBJ databases">
        <authorList>
            <person name="Petersen C."/>
        </authorList>
    </citation>
    <scope>NUCLEOTIDE SEQUENCE</scope>
    <source>
        <strain evidence="6">IBT 20477</strain>
    </source>
</reference>
<feature type="region of interest" description="Disordered" evidence="5">
    <location>
        <begin position="1"/>
        <end position="40"/>
    </location>
</feature>
<dbReference type="PANTHER" id="PTHR31001:SF40">
    <property type="entry name" value="ZN(II)2CYS6 TRANSCRIPTION FACTOR (EUROFUNG)"/>
    <property type="match status" value="1"/>
</dbReference>
<dbReference type="InterPro" id="IPR050613">
    <property type="entry name" value="Sec_Metabolite_Reg"/>
</dbReference>
<evidence type="ECO:0000256" key="5">
    <source>
        <dbReference type="SAM" id="MobiDB-lite"/>
    </source>
</evidence>
<dbReference type="GO" id="GO:0005634">
    <property type="term" value="C:nucleus"/>
    <property type="evidence" value="ECO:0007669"/>
    <property type="project" value="UniProtKB-SubCell"/>
</dbReference>
<gene>
    <name evidence="6" type="ORF">N7449_005081</name>
</gene>
<evidence type="ECO:0000256" key="1">
    <source>
        <dbReference type="ARBA" id="ARBA00004123"/>
    </source>
</evidence>
<dbReference type="AlphaFoldDB" id="A0A9W9MKT5"/>
<comment type="subcellular location">
    <subcellularLocation>
        <location evidence="1">Nucleus</location>
    </subcellularLocation>
</comment>
<comment type="caution">
    <text evidence="6">The sequence shown here is derived from an EMBL/GenBank/DDBJ whole genome shotgun (WGS) entry which is preliminary data.</text>
</comment>
<dbReference type="OrthoDB" id="4361601at2759"/>
<evidence type="ECO:0000256" key="2">
    <source>
        <dbReference type="ARBA" id="ARBA00023015"/>
    </source>
</evidence>
<dbReference type="CDD" id="cd12148">
    <property type="entry name" value="fungal_TF_MHR"/>
    <property type="match status" value="1"/>
</dbReference>
<dbReference type="EMBL" id="JAPQKQ010000003">
    <property type="protein sequence ID" value="KAJ5203002.1"/>
    <property type="molecule type" value="Genomic_DNA"/>
</dbReference>
<feature type="compositionally biased region" description="Polar residues" evidence="5">
    <location>
        <begin position="23"/>
        <end position="40"/>
    </location>
</feature>
<accession>A0A9W9MKT5</accession>
<keyword evidence="4" id="KW-0539">Nucleus</keyword>